<dbReference type="HOGENOM" id="CLU_062038_2_0_1"/>
<sequence>SQDNVPQPESPVEDPACGPAAGEKSSFSEHPIGVSTPSKRTRLDDDELGKVLQHKSPTYSTGTAVPEDSEQTENSSDYSHTYIPSHTPNNNEPFMSPVYGTDVRPMKIYYMHVQLKRGVAFLYHTKEGWEPPSKKIKMEEMTYIGKVHKNVPVYHMSEKKHLIAHEPMLDSGTQEKREEADSPAWPPALGGYPSAKTPEWLVALDSGFRCMACCRVFPSLKILQDHVEYGVREGFSCHVFHNAMAHLKFKARIRRKKEKEEK</sequence>
<reference evidence="2" key="2">
    <citation type="submission" date="2025-08" db="UniProtKB">
        <authorList>
            <consortium name="Ensembl"/>
        </authorList>
    </citation>
    <scope>IDENTIFICATION</scope>
</reference>
<dbReference type="GO" id="GO:0009566">
    <property type="term" value="P:fertilization"/>
    <property type="evidence" value="ECO:0007669"/>
    <property type="project" value="TreeGrafter"/>
</dbReference>
<dbReference type="Proteomes" id="UP000001074">
    <property type="component" value="Unassembled WGS sequence"/>
</dbReference>
<dbReference type="PANTHER" id="PTHR33517">
    <property type="entry name" value="PROTEIN FAM170B-RELATED"/>
    <property type="match status" value="1"/>
</dbReference>
<keyword evidence="3" id="KW-1185">Reference proteome</keyword>
<dbReference type="Ensembl" id="ENSMLUT00000028944.1">
    <property type="protein sequence ID" value="ENSMLUP00000019360.1"/>
    <property type="gene ID" value="ENSMLUG00000022672.1"/>
</dbReference>
<dbReference type="OMA" id="HAFHLAY"/>
<dbReference type="EMBL" id="AAPE02040771">
    <property type="status" value="NOT_ANNOTATED_CDS"/>
    <property type="molecule type" value="Genomic_DNA"/>
</dbReference>
<reference evidence="2" key="3">
    <citation type="submission" date="2025-09" db="UniProtKB">
        <authorList>
            <consortium name="Ensembl"/>
        </authorList>
    </citation>
    <scope>IDENTIFICATION</scope>
</reference>
<dbReference type="GeneTree" id="ENSGT00940000163833"/>
<dbReference type="InParanoid" id="G1Q6M7"/>
<dbReference type="GO" id="GO:0005634">
    <property type="term" value="C:nucleus"/>
    <property type="evidence" value="ECO:0007669"/>
    <property type="project" value="TreeGrafter"/>
</dbReference>
<feature type="region of interest" description="Disordered" evidence="1">
    <location>
        <begin position="1"/>
        <end position="93"/>
    </location>
</feature>
<evidence type="ECO:0008006" key="4">
    <source>
        <dbReference type="Google" id="ProtNLM"/>
    </source>
</evidence>
<dbReference type="Pfam" id="PF17734">
    <property type="entry name" value="Spt46"/>
    <property type="match status" value="1"/>
</dbReference>
<dbReference type="PANTHER" id="PTHR33517:SF5">
    <property type="entry name" value="FAMILY WITH SEQUENCE SIMILARITY 170 MEMBER A"/>
    <property type="match status" value="1"/>
</dbReference>
<dbReference type="InterPro" id="IPR040879">
    <property type="entry name" value="Spt46-like"/>
</dbReference>
<dbReference type="AlphaFoldDB" id="G1Q6M7"/>
<evidence type="ECO:0000256" key="1">
    <source>
        <dbReference type="SAM" id="MobiDB-lite"/>
    </source>
</evidence>
<evidence type="ECO:0000313" key="2">
    <source>
        <dbReference type="Ensembl" id="ENSMLUP00000019360.1"/>
    </source>
</evidence>
<organism evidence="2 3">
    <name type="scientific">Myotis lucifugus</name>
    <name type="common">Little brown bat</name>
    <dbReference type="NCBI Taxonomy" id="59463"/>
    <lineage>
        <taxon>Eukaryota</taxon>
        <taxon>Metazoa</taxon>
        <taxon>Chordata</taxon>
        <taxon>Craniata</taxon>
        <taxon>Vertebrata</taxon>
        <taxon>Euteleostomi</taxon>
        <taxon>Mammalia</taxon>
        <taxon>Eutheria</taxon>
        <taxon>Laurasiatheria</taxon>
        <taxon>Chiroptera</taxon>
        <taxon>Yangochiroptera</taxon>
        <taxon>Vespertilionidae</taxon>
        <taxon>Myotis</taxon>
    </lineage>
</organism>
<feature type="compositionally biased region" description="Polar residues" evidence="1">
    <location>
        <begin position="72"/>
        <end position="93"/>
    </location>
</feature>
<proteinExistence type="predicted"/>
<accession>G1Q6M7</accession>
<evidence type="ECO:0000313" key="3">
    <source>
        <dbReference type="Proteomes" id="UP000001074"/>
    </source>
</evidence>
<name>G1Q6M7_MYOLU</name>
<reference evidence="2 3" key="1">
    <citation type="journal article" date="2011" name="Nature">
        <title>A high-resolution map of human evolutionary constraint using 29 mammals.</title>
        <authorList>
            <person name="Lindblad-Toh K."/>
            <person name="Garber M."/>
            <person name="Zuk O."/>
            <person name="Lin M.F."/>
            <person name="Parker B.J."/>
            <person name="Washietl S."/>
            <person name="Kheradpour P."/>
            <person name="Ernst J."/>
            <person name="Jordan G."/>
            <person name="Mauceli E."/>
            <person name="Ward L.D."/>
            <person name="Lowe C.B."/>
            <person name="Holloway A.K."/>
            <person name="Clamp M."/>
            <person name="Gnerre S."/>
            <person name="Alfoldi J."/>
            <person name="Beal K."/>
            <person name="Chang J."/>
            <person name="Clawson H."/>
            <person name="Cuff J."/>
            <person name="Di Palma F."/>
            <person name="Fitzgerald S."/>
            <person name="Flicek P."/>
            <person name="Guttman M."/>
            <person name="Hubisz M.J."/>
            <person name="Jaffe D.B."/>
            <person name="Jungreis I."/>
            <person name="Kent W.J."/>
            <person name="Kostka D."/>
            <person name="Lara M."/>
            <person name="Martins A.L."/>
            <person name="Massingham T."/>
            <person name="Moltke I."/>
            <person name="Raney B.J."/>
            <person name="Rasmussen M.D."/>
            <person name="Robinson J."/>
            <person name="Stark A."/>
            <person name="Vilella A.J."/>
            <person name="Wen J."/>
            <person name="Xie X."/>
            <person name="Zody M.C."/>
            <person name="Baldwin J."/>
            <person name="Bloom T."/>
            <person name="Chin C.W."/>
            <person name="Heiman D."/>
            <person name="Nicol R."/>
            <person name="Nusbaum C."/>
            <person name="Young S."/>
            <person name="Wilkinson J."/>
            <person name="Worley K.C."/>
            <person name="Kovar C.L."/>
            <person name="Muzny D.M."/>
            <person name="Gibbs R.A."/>
            <person name="Cree A."/>
            <person name="Dihn H.H."/>
            <person name="Fowler G."/>
            <person name="Jhangiani S."/>
            <person name="Joshi V."/>
            <person name="Lee S."/>
            <person name="Lewis L.R."/>
            <person name="Nazareth L.V."/>
            <person name="Okwuonu G."/>
            <person name="Santibanez J."/>
            <person name="Warren W.C."/>
            <person name="Mardis E.R."/>
            <person name="Weinstock G.M."/>
            <person name="Wilson R.K."/>
            <person name="Delehaunty K."/>
            <person name="Dooling D."/>
            <person name="Fronik C."/>
            <person name="Fulton L."/>
            <person name="Fulton B."/>
            <person name="Graves T."/>
            <person name="Minx P."/>
            <person name="Sodergren E."/>
            <person name="Birney E."/>
            <person name="Margulies E.H."/>
            <person name="Herrero J."/>
            <person name="Green E.D."/>
            <person name="Haussler D."/>
            <person name="Siepel A."/>
            <person name="Goldman N."/>
            <person name="Pollard K.S."/>
            <person name="Pedersen J.S."/>
            <person name="Lander E.S."/>
            <person name="Kellis M."/>
        </authorList>
    </citation>
    <scope>NUCLEOTIDE SEQUENCE [LARGE SCALE GENOMIC DNA]</scope>
</reference>
<dbReference type="eggNOG" id="ENOG502TH7G">
    <property type="taxonomic scope" value="Eukaryota"/>
</dbReference>
<protein>
    <recommendedName>
        <fullName evidence="4">Family with sequence similarity 170 member A</fullName>
    </recommendedName>
</protein>